<dbReference type="PANTHER" id="PTHR11941">
    <property type="entry name" value="ENOYL-COA HYDRATASE-RELATED"/>
    <property type="match status" value="1"/>
</dbReference>
<dbReference type="SUPFAM" id="SSF54637">
    <property type="entry name" value="Thioesterase/thiol ester dehydrase-isomerase"/>
    <property type="match status" value="2"/>
</dbReference>
<dbReference type="InterPro" id="IPR001753">
    <property type="entry name" value="Enoyl-CoA_hydra/iso"/>
</dbReference>
<dbReference type="Gene3D" id="3.90.226.10">
    <property type="entry name" value="2-enoyl-CoA Hydratase, Chain A, domain 1"/>
    <property type="match status" value="1"/>
</dbReference>
<protein>
    <recommendedName>
        <fullName evidence="3">MaoC-like domain-containing protein</fullName>
    </recommendedName>
</protein>
<dbReference type="GO" id="GO:0006635">
    <property type="term" value="P:fatty acid beta-oxidation"/>
    <property type="evidence" value="ECO:0007669"/>
    <property type="project" value="TreeGrafter"/>
</dbReference>
<evidence type="ECO:0000313" key="5">
    <source>
        <dbReference type="Proteomes" id="UP001152049"/>
    </source>
</evidence>
<dbReference type="CDD" id="cd06558">
    <property type="entry name" value="crotonase-like"/>
    <property type="match status" value="1"/>
</dbReference>
<dbReference type="SUPFAM" id="SSF52096">
    <property type="entry name" value="ClpP/crotonase"/>
    <property type="match status" value="1"/>
</dbReference>
<dbReference type="PANTHER" id="PTHR11941:SF158">
    <property type="entry name" value="ENOYL-COA HYDRATASE (AFU_ORTHOLOGUE AFUA_2G10650)"/>
    <property type="match status" value="1"/>
</dbReference>
<dbReference type="GO" id="GO:0005739">
    <property type="term" value="C:mitochondrion"/>
    <property type="evidence" value="ECO:0007669"/>
    <property type="project" value="TreeGrafter"/>
</dbReference>
<evidence type="ECO:0000256" key="2">
    <source>
        <dbReference type="RuleBase" id="RU003707"/>
    </source>
</evidence>
<dbReference type="InterPro" id="IPR029045">
    <property type="entry name" value="ClpP/crotonase-like_dom_sf"/>
</dbReference>
<dbReference type="InterPro" id="IPR002539">
    <property type="entry name" value="MaoC-like_dom"/>
</dbReference>
<dbReference type="PROSITE" id="PS00166">
    <property type="entry name" value="ENOYL_COA_HYDRATASE"/>
    <property type="match status" value="1"/>
</dbReference>
<keyword evidence="5" id="KW-1185">Reference proteome</keyword>
<dbReference type="GO" id="GO:0003824">
    <property type="term" value="F:catalytic activity"/>
    <property type="evidence" value="ECO:0007669"/>
    <property type="project" value="InterPro"/>
</dbReference>
<dbReference type="Proteomes" id="UP001152049">
    <property type="component" value="Unassembled WGS sequence"/>
</dbReference>
<gene>
    <name evidence="4" type="ORF">NW762_010693</name>
</gene>
<evidence type="ECO:0000256" key="1">
    <source>
        <dbReference type="ARBA" id="ARBA00005254"/>
    </source>
</evidence>
<comment type="caution">
    <text evidence="4">The sequence shown here is derived from an EMBL/GenBank/DDBJ whole genome shotgun (WGS) entry which is preliminary data.</text>
</comment>
<dbReference type="Pfam" id="PF01575">
    <property type="entry name" value="MaoC_dehydratas"/>
    <property type="match status" value="1"/>
</dbReference>
<dbReference type="Pfam" id="PF00378">
    <property type="entry name" value="ECH_1"/>
    <property type="match status" value="1"/>
</dbReference>
<reference evidence="4" key="1">
    <citation type="submission" date="2022-09" db="EMBL/GenBank/DDBJ databases">
        <title>Fusarium specimens isolated from Avocado Roots.</title>
        <authorList>
            <person name="Stajich J."/>
            <person name="Roper C."/>
            <person name="Heimlech-Rivalta G."/>
        </authorList>
    </citation>
    <scope>NUCLEOTIDE SEQUENCE</scope>
    <source>
        <strain evidence="4">CF00136</strain>
    </source>
</reference>
<sequence>MASSQSHVTSPPDTKSCLISSPLPGVLLVLINRSKTSNSLTVDASYELASVFAWFDQEPCYRVAIISGVGKVFCAGADLKEWMANNQKGVRMDLPESGFGGVSFRGGKKPIIAAVNGPAHGGGCEMIVNCDIVIASSTATFSLPEVKRGVTPFGGALPRIMRTIGRQRAAEMALTGRAVTADEMKEWGICNFVVVGQSVVDKALEYARMIAGEKHDQFEAFPTYPLALVFKQTNQDVIDFYSAQDSPKIPGGSRLDTKRLVDGHRAIEMLKRLPVVSDGHDFEFQSRVQGIYDKGSSGTVVESEDVLVHVPTGEVYARIVGSMFYIGQGNWGGPRGPKEPVVPRAAREPDNVVLLKSSKTAARLYRLNGDYNPLHAIPEVGQAMGFGGIITHGVFTYNRVAHGLVQSYGNSNPGNLRKFQAKFTDTVKPEDDVRIEVWRARPDQDGWEEIIWVATVVGTGKMCLSDGKAEIRTAEQADLAQLSAVSKL</sequence>
<dbReference type="EMBL" id="JAOQAZ010000025">
    <property type="protein sequence ID" value="KAJ4252787.1"/>
    <property type="molecule type" value="Genomic_DNA"/>
</dbReference>
<dbReference type="InterPro" id="IPR029069">
    <property type="entry name" value="HotDog_dom_sf"/>
</dbReference>
<dbReference type="InterPro" id="IPR018376">
    <property type="entry name" value="Enoyl-CoA_hyd/isom_CS"/>
</dbReference>
<comment type="similarity">
    <text evidence="1 2">Belongs to the enoyl-CoA hydratase/isomerase family.</text>
</comment>
<dbReference type="OrthoDB" id="2139957at2759"/>
<dbReference type="AlphaFoldDB" id="A0A9W8RUT2"/>
<name>A0A9W8RUT2_9HYPO</name>
<dbReference type="Gene3D" id="3.10.129.10">
    <property type="entry name" value="Hotdog Thioesterase"/>
    <property type="match status" value="2"/>
</dbReference>
<accession>A0A9W8RUT2</accession>
<proteinExistence type="inferred from homology"/>
<evidence type="ECO:0000259" key="3">
    <source>
        <dbReference type="Pfam" id="PF01575"/>
    </source>
</evidence>
<feature type="domain" description="MaoC-like" evidence="3">
    <location>
        <begin position="347"/>
        <end position="447"/>
    </location>
</feature>
<evidence type="ECO:0000313" key="4">
    <source>
        <dbReference type="EMBL" id="KAJ4252787.1"/>
    </source>
</evidence>
<organism evidence="4 5">
    <name type="scientific">Fusarium torreyae</name>
    <dbReference type="NCBI Taxonomy" id="1237075"/>
    <lineage>
        <taxon>Eukaryota</taxon>
        <taxon>Fungi</taxon>
        <taxon>Dikarya</taxon>
        <taxon>Ascomycota</taxon>
        <taxon>Pezizomycotina</taxon>
        <taxon>Sordariomycetes</taxon>
        <taxon>Hypocreomycetidae</taxon>
        <taxon>Hypocreales</taxon>
        <taxon>Nectriaceae</taxon>
        <taxon>Fusarium</taxon>
    </lineage>
</organism>